<sequence>MLCLAFLYTFAAVFLKNKHNMKHPDYDWMLFGCHPISDIAMAYCPCEHATSSTRAFRRLLRLYPKLYAELCKNGYTEHFTILTPLHIAAVIRELGMPCEAFFEKQKRASRENP</sequence>
<comment type="caution">
    <text evidence="1">The sequence shown here is derived from an EMBL/GenBank/DDBJ whole genome shotgun (WGS) entry which is preliminary data.</text>
</comment>
<proteinExistence type="predicted"/>
<name>A0ABN0CQD0_9BACE</name>
<keyword evidence="2" id="KW-1185">Reference proteome</keyword>
<dbReference type="Pfam" id="PF14053">
    <property type="entry name" value="DUF4248"/>
    <property type="match status" value="1"/>
</dbReference>
<gene>
    <name evidence="1" type="ORF">HMPREF9445_01466</name>
</gene>
<dbReference type="InterPro" id="IPR025342">
    <property type="entry name" value="DUF4248"/>
</dbReference>
<evidence type="ECO:0000313" key="2">
    <source>
        <dbReference type="Proteomes" id="UP000010321"/>
    </source>
</evidence>
<accession>A0ABN0CQD0</accession>
<evidence type="ECO:0000313" key="1">
    <source>
        <dbReference type="EMBL" id="EGF53133.1"/>
    </source>
</evidence>
<organism evidence="1 2">
    <name type="scientific">Bacteroides clarus YIT 12056</name>
    <dbReference type="NCBI Taxonomy" id="762984"/>
    <lineage>
        <taxon>Bacteria</taxon>
        <taxon>Pseudomonadati</taxon>
        <taxon>Bacteroidota</taxon>
        <taxon>Bacteroidia</taxon>
        <taxon>Bacteroidales</taxon>
        <taxon>Bacteroidaceae</taxon>
        <taxon>Bacteroides</taxon>
    </lineage>
</organism>
<protein>
    <submittedName>
        <fullName evidence="1">Conserved domain protein</fullName>
    </submittedName>
</protein>
<dbReference type="EMBL" id="AFBM01000010">
    <property type="protein sequence ID" value="EGF53133.1"/>
    <property type="molecule type" value="Genomic_DNA"/>
</dbReference>
<reference evidence="1 2" key="1">
    <citation type="submission" date="2011-02" db="EMBL/GenBank/DDBJ databases">
        <authorList>
            <person name="Weinstock G."/>
            <person name="Sodergren E."/>
            <person name="Clifton S."/>
            <person name="Fulton L."/>
            <person name="Fulton B."/>
            <person name="Courtney L."/>
            <person name="Fronick C."/>
            <person name="Harrison M."/>
            <person name="Strong C."/>
            <person name="Farmer C."/>
            <person name="Delahaunty K."/>
            <person name="Markovic C."/>
            <person name="Hall O."/>
            <person name="Minx P."/>
            <person name="Tomlinson C."/>
            <person name="Mitreva M."/>
            <person name="Hou S."/>
            <person name="Chen J."/>
            <person name="Wollam A."/>
            <person name="Pepin K.H."/>
            <person name="Johnson M."/>
            <person name="Bhonagiri V."/>
            <person name="Zhang X."/>
            <person name="Suruliraj S."/>
            <person name="Warren W."/>
            <person name="Chinwalla A."/>
            <person name="Mardis E.R."/>
            <person name="Wilson R.K."/>
        </authorList>
    </citation>
    <scope>NUCLEOTIDE SEQUENCE [LARGE SCALE GENOMIC DNA]</scope>
    <source>
        <strain evidence="1 2">YIT 12056</strain>
    </source>
</reference>
<dbReference type="Proteomes" id="UP000010321">
    <property type="component" value="Unassembled WGS sequence"/>
</dbReference>